<keyword evidence="1" id="KW-0378">Hydrolase</keyword>
<keyword evidence="1" id="KW-0540">Nuclease</keyword>
<dbReference type="GeneID" id="77000619"/>
<organism evidence="1 2">
    <name type="scientific">Paenibacillus apiarius</name>
    <dbReference type="NCBI Taxonomy" id="46240"/>
    <lineage>
        <taxon>Bacteria</taxon>
        <taxon>Bacillati</taxon>
        <taxon>Bacillota</taxon>
        <taxon>Bacilli</taxon>
        <taxon>Bacillales</taxon>
        <taxon>Paenibacillaceae</taxon>
        <taxon>Paenibacillus</taxon>
    </lineage>
</organism>
<dbReference type="GO" id="GO:0004527">
    <property type="term" value="F:exonuclease activity"/>
    <property type="evidence" value="ECO:0007669"/>
    <property type="project" value="UniProtKB-KW"/>
</dbReference>
<comment type="caution">
    <text evidence="1">The sequence shown here is derived from an EMBL/GenBank/DDBJ whole genome shotgun (WGS) entry which is preliminary data.</text>
</comment>
<keyword evidence="2" id="KW-1185">Reference proteome</keyword>
<name>A0ABT4DMS6_9BACL</name>
<reference evidence="1 2" key="1">
    <citation type="submission" date="2022-05" db="EMBL/GenBank/DDBJ databases">
        <title>Genome Sequencing of Bee-Associated Microbes.</title>
        <authorList>
            <person name="Dunlap C."/>
        </authorList>
    </citation>
    <scope>NUCLEOTIDE SEQUENCE [LARGE SCALE GENOMIC DNA]</scope>
    <source>
        <strain evidence="1 2">NRRL NRS-1438</strain>
    </source>
</reference>
<dbReference type="EMBL" id="JAMDLW010000002">
    <property type="protein sequence ID" value="MCY9518540.1"/>
    <property type="molecule type" value="Genomic_DNA"/>
</dbReference>
<accession>A0ABT4DMS6</accession>
<evidence type="ECO:0000313" key="1">
    <source>
        <dbReference type="EMBL" id="MCY9518540.1"/>
    </source>
</evidence>
<proteinExistence type="predicted"/>
<dbReference type="Proteomes" id="UP001207626">
    <property type="component" value="Unassembled WGS sequence"/>
</dbReference>
<keyword evidence="1" id="KW-0269">Exonuclease</keyword>
<dbReference type="RefSeq" id="WP_087433503.1">
    <property type="nucleotide sequence ID" value="NZ_JAFFHZ010000001.1"/>
</dbReference>
<gene>
    <name evidence="1" type="ORF">M5X09_02480</name>
</gene>
<sequence>MDIHHLIRYSQLKTGLLEIACQLDDDEEYTKAMAVRDLTELVEQVILLETSYPHATADIRARAQTVPVPDT</sequence>
<protein>
    <submittedName>
        <fullName evidence="1">Exonuclease</fullName>
    </submittedName>
</protein>
<evidence type="ECO:0000313" key="2">
    <source>
        <dbReference type="Proteomes" id="UP001207626"/>
    </source>
</evidence>